<accession>M0I0N9</accession>
<protein>
    <submittedName>
        <fullName evidence="1">Uncharacterized protein</fullName>
    </submittedName>
</protein>
<proteinExistence type="predicted"/>
<reference evidence="1 2" key="1">
    <citation type="journal article" date="2014" name="PLoS Genet.">
        <title>Phylogenetically driven sequencing of extremely halophilic archaea reveals strategies for static and dynamic osmo-response.</title>
        <authorList>
            <person name="Becker E.A."/>
            <person name="Seitzer P.M."/>
            <person name="Tritt A."/>
            <person name="Larsen D."/>
            <person name="Krusor M."/>
            <person name="Yao A.I."/>
            <person name="Wu D."/>
            <person name="Madern D."/>
            <person name="Eisen J.A."/>
            <person name="Darling A.E."/>
            <person name="Facciotti M.T."/>
        </authorList>
    </citation>
    <scope>NUCLEOTIDE SEQUENCE [LARGE SCALE GENOMIC DNA]</scope>
    <source>
        <strain evidence="1 2">ATCC BAA-1513</strain>
    </source>
</reference>
<evidence type="ECO:0000313" key="2">
    <source>
        <dbReference type="Proteomes" id="UP000011612"/>
    </source>
</evidence>
<evidence type="ECO:0000313" key="1">
    <source>
        <dbReference type="EMBL" id="ELZ89502.1"/>
    </source>
</evidence>
<comment type="caution">
    <text evidence="1">The sequence shown here is derived from an EMBL/GenBank/DDBJ whole genome shotgun (WGS) entry which is preliminary data.</text>
</comment>
<dbReference type="Proteomes" id="UP000011612">
    <property type="component" value="Unassembled WGS sequence"/>
</dbReference>
<dbReference type="Pfam" id="PF25858">
    <property type="entry name" value="DUF7958"/>
    <property type="match status" value="2"/>
</dbReference>
<name>M0I0N9_HALEO</name>
<dbReference type="InterPro" id="IPR058264">
    <property type="entry name" value="DUF7958"/>
</dbReference>
<gene>
    <name evidence="1" type="ORF">C453_00460</name>
</gene>
<dbReference type="OrthoDB" id="242611at2157"/>
<dbReference type="PATRIC" id="fig|1230453.4.peg.83"/>
<dbReference type="EMBL" id="AOLK01000002">
    <property type="protein sequence ID" value="ELZ89502.1"/>
    <property type="molecule type" value="Genomic_DNA"/>
</dbReference>
<dbReference type="AlphaFoldDB" id="M0I0N9"/>
<dbReference type="STRING" id="1230453.C453_00460"/>
<organism evidence="1 2">
    <name type="scientific">Haloferax elongans ATCC BAA-1513</name>
    <dbReference type="NCBI Taxonomy" id="1230453"/>
    <lineage>
        <taxon>Archaea</taxon>
        <taxon>Methanobacteriati</taxon>
        <taxon>Methanobacteriota</taxon>
        <taxon>Stenosarchaea group</taxon>
        <taxon>Halobacteria</taxon>
        <taxon>Halobacteriales</taxon>
        <taxon>Haloferacaceae</taxon>
        <taxon>Haloferax</taxon>
    </lineage>
</organism>
<dbReference type="RefSeq" id="WP_008321999.1">
    <property type="nucleotide sequence ID" value="NZ_AOLK01000002.1"/>
</dbReference>
<sequence length="279" mass="32596">MEASIEGGDDEGCGLEITDNQEVEHWIEIKYESGEISYHEQEGYPDNSEKRTSHGNEMVRQARDHAKWYVAQETEHDTVPWYLDTERLQSVRSAIDDCVDDELRTYFYEFYRQLAGEYDADIVQPHPDPVPARAAMNDYREYKLDIYLTDNGEIEASSGVHVMYYGGVNDEQYIWAEDPYPDRQPDGRLEHVVLDIDWEQFDTFLDYHLRCQIRDSYLSRGEDPPEEYRVLGPGTDHMMTRCMTRDCLPAYHEYDADVDGYRANDTFNAGMFGPLLDLF</sequence>
<keyword evidence="2" id="KW-1185">Reference proteome</keyword>